<proteinExistence type="predicted"/>
<comment type="caution">
    <text evidence="2">The sequence shown here is derived from an EMBL/GenBank/DDBJ whole genome shotgun (WGS) entry which is preliminary data.</text>
</comment>
<gene>
    <name evidence="2" type="ORF">ACFOOR_12690</name>
</gene>
<dbReference type="EMBL" id="JBHRSV010000028">
    <property type="protein sequence ID" value="MFC2926967.1"/>
    <property type="molecule type" value="Genomic_DNA"/>
</dbReference>
<evidence type="ECO:0000313" key="3">
    <source>
        <dbReference type="Proteomes" id="UP001595379"/>
    </source>
</evidence>
<protein>
    <recommendedName>
        <fullName evidence="4">Lipid/polyisoprenoid-binding YceI-like domain-containing protein</fullName>
    </recommendedName>
</protein>
<keyword evidence="3" id="KW-1185">Reference proteome</keyword>
<feature type="chain" id="PRO_5046988253" description="Lipid/polyisoprenoid-binding YceI-like domain-containing protein" evidence="1">
    <location>
        <begin position="22"/>
        <end position="202"/>
    </location>
</feature>
<dbReference type="RefSeq" id="WP_343162954.1">
    <property type="nucleotide sequence ID" value="NZ_JBHRSV010000028.1"/>
</dbReference>
<reference evidence="3" key="1">
    <citation type="journal article" date="2019" name="Int. J. Syst. Evol. Microbiol.">
        <title>The Global Catalogue of Microorganisms (GCM) 10K type strain sequencing project: providing services to taxonomists for standard genome sequencing and annotation.</title>
        <authorList>
            <consortium name="The Broad Institute Genomics Platform"/>
            <consortium name="The Broad Institute Genome Sequencing Center for Infectious Disease"/>
            <person name="Wu L."/>
            <person name="Ma J."/>
        </authorList>
    </citation>
    <scope>NUCLEOTIDE SEQUENCE [LARGE SCALE GENOMIC DNA]</scope>
    <source>
        <strain evidence="3">KCTC 52487</strain>
    </source>
</reference>
<dbReference type="Proteomes" id="UP001595379">
    <property type="component" value="Unassembled WGS sequence"/>
</dbReference>
<dbReference type="PROSITE" id="PS51257">
    <property type="entry name" value="PROKAR_LIPOPROTEIN"/>
    <property type="match status" value="1"/>
</dbReference>
<feature type="signal peptide" evidence="1">
    <location>
        <begin position="1"/>
        <end position="21"/>
    </location>
</feature>
<evidence type="ECO:0000313" key="2">
    <source>
        <dbReference type="EMBL" id="MFC2926967.1"/>
    </source>
</evidence>
<evidence type="ECO:0000256" key="1">
    <source>
        <dbReference type="SAM" id="SignalP"/>
    </source>
</evidence>
<name>A0ABV7A065_9PROT</name>
<keyword evidence="1" id="KW-0732">Signal</keyword>
<evidence type="ECO:0008006" key="4">
    <source>
        <dbReference type="Google" id="ProtNLM"/>
    </source>
</evidence>
<organism evidence="2 3">
    <name type="scientific">Hyphobacterium vulgare</name>
    <dbReference type="NCBI Taxonomy" id="1736751"/>
    <lineage>
        <taxon>Bacteria</taxon>
        <taxon>Pseudomonadati</taxon>
        <taxon>Pseudomonadota</taxon>
        <taxon>Alphaproteobacteria</taxon>
        <taxon>Maricaulales</taxon>
        <taxon>Maricaulaceae</taxon>
        <taxon>Hyphobacterium</taxon>
    </lineage>
</organism>
<sequence>MRPVFVSAIASVFLIACGNSAATDPGEADTADAASVDHHATDEAGAHEQDGVNGQVFAAETELFGYYLPDSDVGTGDIRLDHISVGMDWEFEEFFAGEPDRYQPLVMAFDDISSPTGVGELGNTYYEVSYAVFPENFLITDSAMTFSGTHEVIGTYSFEGTFNAQQVEAFHQGFPAQGALTGTLRIGDEVFENVSFQGWMGD</sequence>
<accession>A0ABV7A065</accession>